<feature type="transmembrane region" description="Helical" evidence="1">
    <location>
        <begin position="15"/>
        <end position="34"/>
    </location>
</feature>
<sequence>LLDGLLNQKVISRKIGLFIKFIFYYFLLLIFNIGEKR</sequence>
<dbReference type="EMBL" id="BARU01007481">
    <property type="protein sequence ID" value="GAH45563.1"/>
    <property type="molecule type" value="Genomic_DNA"/>
</dbReference>
<keyword evidence="1" id="KW-1133">Transmembrane helix</keyword>
<keyword evidence="1" id="KW-0472">Membrane</keyword>
<evidence type="ECO:0000256" key="1">
    <source>
        <dbReference type="SAM" id="Phobius"/>
    </source>
</evidence>
<proteinExistence type="predicted"/>
<evidence type="ECO:0000313" key="2">
    <source>
        <dbReference type="EMBL" id="GAH45563.1"/>
    </source>
</evidence>
<accession>X1HJU1</accession>
<gene>
    <name evidence="2" type="ORF">S03H2_14734</name>
</gene>
<protein>
    <submittedName>
        <fullName evidence="2">Uncharacterized protein</fullName>
    </submittedName>
</protein>
<reference evidence="2" key="1">
    <citation type="journal article" date="2014" name="Front. Microbiol.">
        <title>High frequency of phylogenetically diverse reductive dehalogenase-homologous genes in deep subseafloor sedimentary metagenomes.</title>
        <authorList>
            <person name="Kawai M."/>
            <person name="Futagami T."/>
            <person name="Toyoda A."/>
            <person name="Takaki Y."/>
            <person name="Nishi S."/>
            <person name="Hori S."/>
            <person name="Arai W."/>
            <person name="Tsubouchi T."/>
            <person name="Morono Y."/>
            <person name="Uchiyama I."/>
            <person name="Ito T."/>
            <person name="Fujiyama A."/>
            <person name="Inagaki F."/>
            <person name="Takami H."/>
        </authorList>
    </citation>
    <scope>NUCLEOTIDE SEQUENCE</scope>
    <source>
        <strain evidence="2">Expedition CK06-06</strain>
    </source>
</reference>
<keyword evidence="1" id="KW-0812">Transmembrane</keyword>
<dbReference type="AlphaFoldDB" id="X1HJU1"/>
<comment type="caution">
    <text evidence="2">The sequence shown here is derived from an EMBL/GenBank/DDBJ whole genome shotgun (WGS) entry which is preliminary data.</text>
</comment>
<feature type="non-terminal residue" evidence="2">
    <location>
        <position position="1"/>
    </location>
</feature>
<name>X1HJU1_9ZZZZ</name>
<organism evidence="2">
    <name type="scientific">marine sediment metagenome</name>
    <dbReference type="NCBI Taxonomy" id="412755"/>
    <lineage>
        <taxon>unclassified sequences</taxon>
        <taxon>metagenomes</taxon>
        <taxon>ecological metagenomes</taxon>
    </lineage>
</organism>